<evidence type="ECO:0000259" key="2">
    <source>
        <dbReference type="PROSITE" id="PS50157"/>
    </source>
</evidence>
<dbReference type="Gene3D" id="3.30.160.60">
    <property type="entry name" value="Classic Zinc Finger"/>
    <property type="match status" value="1"/>
</dbReference>
<keyword evidence="1" id="KW-0862">Zinc</keyword>
<dbReference type="PROSITE" id="PS50157">
    <property type="entry name" value="ZINC_FINGER_C2H2_2"/>
    <property type="match status" value="1"/>
</dbReference>
<evidence type="ECO:0000256" key="1">
    <source>
        <dbReference type="PROSITE-ProRule" id="PRU00042"/>
    </source>
</evidence>
<dbReference type="Gramene" id="OE9A003022T1">
    <property type="protein sequence ID" value="OE9A003022C1"/>
    <property type="gene ID" value="OE9A003022"/>
</dbReference>
<keyword evidence="1" id="KW-0479">Metal-binding</keyword>
<evidence type="ECO:0000313" key="4">
    <source>
        <dbReference type="Proteomes" id="UP000594638"/>
    </source>
</evidence>
<keyword evidence="1" id="KW-0863">Zinc-finger</keyword>
<protein>
    <submittedName>
        <fullName evidence="3">Zinc finger 8-like</fullName>
    </submittedName>
</protein>
<dbReference type="GO" id="GO:0003700">
    <property type="term" value="F:DNA-binding transcription factor activity"/>
    <property type="evidence" value="ECO:0007669"/>
    <property type="project" value="InterPro"/>
</dbReference>
<accession>A0A8S0SCI9</accession>
<dbReference type="GO" id="GO:0009739">
    <property type="term" value="P:response to gibberellin"/>
    <property type="evidence" value="ECO:0007669"/>
    <property type="project" value="InterPro"/>
</dbReference>
<dbReference type="InterPro" id="IPR013087">
    <property type="entry name" value="Znf_C2H2_type"/>
</dbReference>
<dbReference type="Pfam" id="PF13912">
    <property type="entry name" value="zf-C2H2_6"/>
    <property type="match status" value="1"/>
</dbReference>
<dbReference type="PANTHER" id="PTHR46547:SF7">
    <property type="entry name" value="ZINC FINGER PROTEIN GIS"/>
    <property type="match status" value="1"/>
</dbReference>
<dbReference type="InterPro" id="IPR036236">
    <property type="entry name" value="Znf_C2H2_sf"/>
</dbReference>
<keyword evidence="4" id="KW-1185">Reference proteome</keyword>
<proteinExistence type="predicted"/>
<dbReference type="PANTHER" id="PTHR46547">
    <property type="entry name" value="ZINC FINGER PROTEIN GIS"/>
    <property type="match status" value="1"/>
</dbReference>
<dbReference type="GO" id="GO:0008270">
    <property type="term" value="F:zinc ion binding"/>
    <property type="evidence" value="ECO:0007669"/>
    <property type="project" value="UniProtKB-KW"/>
</dbReference>
<feature type="domain" description="C2H2-type" evidence="2">
    <location>
        <begin position="65"/>
        <end position="92"/>
    </location>
</feature>
<dbReference type="SUPFAM" id="SSF57667">
    <property type="entry name" value="beta-beta-alpha zinc fingers"/>
    <property type="match status" value="1"/>
</dbReference>
<organism evidence="3 4">
    <name type="scientific">Olea europaea subsp. europaea</name>
    <dbReference type="NCBI Taxonomy" id="158383"/>
    <lineage>
        <taxon>Eukaryota</taxon>
        <taxon>Viridiplantae</taxon>
        <taxon>Streptophyta</taxon>
        <taxon>Embryophyta</taxon>
        <taxon>Tracheophyta</taxon>
        <taxon>Spermatophyta</taxon>
        <taxon>Magnoliopsida</taxon>
        <taxon>eudicotyledons</taxon>
        <taxon>Gunneridae</taxon>
        <taxon>Pentapetalae</taxon>
        <taxon>asterids</taxon>
        <taxon>lamiids</taxon>
        <taxon>Lamiales</taxon>
        <taxon>Oleaceae</taxon>
        <taxon>Oleeae</taxon>
        <taxon>Olea</taxon>
    </lineage>
</organism>
<reference evidence="3 4" key="1">
    <citation type="submission" date="2019-12" db="EMBL/GenBank/DDBJ databases">
        <authorList>
            <person name="Alioto T."/>
            <person name="Alioto T."/>
            <person name="Gomez Garrido J."/>
        </authorList>
    </citation>
    <scope>NUCLEOTIDE SEQUENCE [LARGE SCALE GENOMIC DNA]</scope>
</reference>
<sequence length="224" mass="24795">MEKTDTERGLEYFSLVRPAPPVKEKAMRLFGKEFGGNSTVEAQSESNKTNAAGKEANLDMGSRKFECHFCHRNFPTSQALGGHQNAHKSERRRAKHSYLQSALTVHVGLADRTPIFDRTNYNQGSASTPVMAHHSFSSRSNTYTGFYGGYNSYSPSLTNESPLALPRISCSPTSISREQSIHQQPLFSNLNSRLSSTSDSISQSGFGYVSKLSLKDHLCLDLHL</sequence>
<evidence type="ECO:0000313" key="3">
    <source>
        <dbReference type="EMBL" id="CAA2990276.1"/>
    </source>
</evidence>
<comment type="caution">
    <text evidence="3">The sequence shown here is derived from an EMBL/GenBank/DDBJ whole genome shotgun (WGS) entry which is preliminary data.</text>
</comment>
<dbReference type="OrthoDB" id="9442240at2759"/>
<dbReference type="InterPro" id="IPR044291">
    <property type="entry name" value="GIS/GIS2/ZFP8"/>
</dbReference>
<dbReference type="EMBL" id="CACTIH010004235">
    <property type="protein sequence ID" value="CAA2990276.1"/>
    <property type="molecule type" value="Genomic_DNA"/>
</dbReference>
<dbReference type="AlphaFoldDB" id="A0A8S0SCI9"/>
<dbReference type="Proteomes" id="UP000594638">
    <property type="component" value="Unassembled WGS sequence"/>
</dbReference>
<dbReference type="PROSITE" id="PS00028">
    <property type="entry name" value="ZINC_FINGER_C2H2_1"/>
    <property type="match status" value="1"/>
</dbReference>
<gene>
    <name evidence="3" type="ORF">OLEA9_A003022</name>
</gene>
<dbReference type="GO" id="GO:0010090">
    <property type="term" value="P:trichome morphogenesis"/>
    <property type="evidence" value="ECO:0007669"/>
    <property type="project" value="InterPro"/>
</dbReference>
<name>A0A8S0SCI9_OLEEU</name>